<comment type="caution">
    <text evidence="8">The sequence shown here is derived from an EMBL/GenBank/DDBJ whole genome shotgun (WGS) entry which is preliminary data.</text>
</comment>
<dbReference type="GO" id="GO:0005886">
    <property type="term" value="C:plasma membrane"/>
    <property type="evidence" value="ECO:0007669"/>
    <property type="project" value="UniProtKB-SubCell"/>
</dbReference>
<evidence type="ECO:0000256" key="2">
    <source>
        <dbReference type="ARBA" id="ARBA00022692"/>
    </source>
</evidence>
<dbReference type="Pfam" id="PF02618">
    <property type="entry name" value="YceG"/>
    <property type="match status" value="1"/>
</dbReference>
<dbReference type="NCBIfam" id="TIGR00247">
    <property type="entry name" value="endolytic transglycosylase MltG"/>
    <property type="match status" value="1"/>
</dbReference>
<feature type="transmembrane region" description="Helical" evidence="7">
    <location>
        <begin position="7"/>
        <end position="29"/>
    </location>
</feature>
<dbReference type="AlphaFoldDB" id="A0A2G9YUB9"/>
<dbReference type="GO" id="GO:0071555">
    <property type="term" value="P:cell wall organization"/>
    <property type="evidence" value="ECO:0007669"/>
    <property type="project" value="UniProtKB-KW"/>
</dbReference>
<accession>A0A2G9YUB9</accession>
<dbReference type="Gene3D" id="3.30.160.60">
    <property type="entry name" value="Classic Zinc Finger"/>
    <property type="match status" value="1"/>
</dbReference>
<dbReference type="EC" id="4.2.2.29" evidence="7"/>
<keyword evidence="2 7" id="KW-0812">Transmembrane</keyword>
<comment type="subcellular location">
    <subcellularLocation>
        <location evidence="7">Cell membrane</location>
        <topology evidence="7">Single-pass membrane protein</topology>
    </subcellularLocation>
</comment>
<comment type="function">
    <text evidence="7">Functions as a peptidoglycan terminase that cleaves nascent peptidoglycan strands endolytically to terminate their elongation.</text>
</comment>
<evidence type="ECO:0000313" key="8">
    <source>
        <dbReference type="EMBL" id="PIP22779.1"/>
    </source>
</evidence>
<name>A0A2G9YUB9_9BACT</name>
<dbReference type="InterPro" id="IPR003770">
    <property type="entry name" value="MLTG-like"/>
</dbReference>
<dbReference type="PANTHER" id="PTHR30518">
    <property type="entry name" value="ENDOLYTIC MUREIN TRANSGLYCOSYLASE"/>
    <property type="match status" value="1"/>
</dbReference>
<evidence type="ECO:0000256" key="5">
    <source>
        <dbReference type="ARBA" id="ARBA00023239"/>
    </source>
</evidence>
<comment type="catalytic activity">
    <reaction evidence="7">
        <text>a peptidoglycan chain = a peptidoglycan chain with N-acetyl-1,6-anhydromuramyl-[peptide] at the reducing end + a peptidoglycan chain with N-acetylglucosamine at the non-reducing end.</text>
        <dbReference type="EC" id="4.2.2.29"/>
    </reaction>
</comment>
<dbReference type="GO" id="GO:0008932">
    <property type="term" value="F:lytic endotransglycosylase activity"/>
    <property type="evidence" value="ECO:0007669"/>
    <property type="project" value="UniProtKB-UniRule"/>
</dbReference>
<dbReference type="CDD" id="cd08010">
    <property type="entry name" value="MltG_like"/>
    <property type="match status" value="1"/>
</dbReference>
<keyword evidence="1 7" id="KW-1003">Cell membrane</keyword>
<dbReference type="EMBL" id="PCRO01000027">
    <property type="protein sequence ID" value="PIP22779.1"/>
    <property type="molecule type" value="Genomic_DNA"/>
</dbReference>
<evidence type="ECO:0000256" key="3">
    <source>
        <dbReference type="ARBA" id="ARBA00022989"/>
    </source>
</evidence>
<keyword evidence="3 7" id="KW-1133">Transmembrane helix</keyword>
<feature type="site" description="Important for catalytic activity" evidence="7">
    <location>
        <position position="231"/>
    </location>
</feature>
<comment type="similarity">
    <text evidence="7">Belongs to the transglycosylase MltG family.</text>
</comment>
<keyword evidence="5 7" id="KW-0456">Lyase</keyword>
<dbReference type="HAMAP" id="MF_02065">
    <property type="entry name" value="MltG"/>
    <property type="match status" value="1"/>
</dbReference>
<protein>
    <recommendedName>
        <fullName evidence="7">Endolytic murein transglycosylase</fullName>
        <ecNumber evidence="7">4.2.2.29</ecNumber>
    </recommendedName>
    <alternativeName>
        <fullName evidence="7">Peptidoglycan lytic transglycosylase</fullName>
    </alternativeName>
    <alternativeName>
        <fullName evidence="7">Peptidoglycan polymerization terminase</fullName>
    </alternativeName>
</protein>
<dbReference type="GO" id="GO:0009252">
    <property type="term" value="P:peptidoglycan biosynthetic process"/>
    <property type="evidence" value="ECO:0007669"/>
    <property type="project" value="UniProtKB-UniRule"/>
</dbReference>
<evidence type="ECO:0000256" key="4">
    <source>
        <dbReference type="ARBA" id="ARBA00023136"/>
    </source>
</evidence>
<proteinExistence type="inferred from homology"/>
<evidence type="ECO:0000256" key="1">
    <source>
        <dbReference type="ARBA" id="ARBA00022475"/>
    </source>
</evidence>
<keyword evidence="6 7" id="KW-0961">Cell wall biogenesis/degradation</keyword>
<reference evidence="8 9" key="1">
    <citation type="submission" date="2017-09" db="EMBL/GenBank/DDBJ databases">
        <title>Depth-based differentiation of microbial function through sediment-hosted aquifers and enrichment of novel symbionts in the deep terrestrial subsurface.</title>
        <authorList>
            <person name="Probst A.J."/>
            <person name="Ladd B."/>
            <person name="Jarett J.K."/>
            <person name="Geller-Mcgrath D.E."/>
            <person name="Sieber C.M."/>
            <person name="Emerson J.B."/>
            <person name="Anantharaman K."/>
            <person name="Thomas B.C."/>
            <person name="Malmstrom R."/>
            <person name="Stieglmeier M."/>
            <person name="Klingl A."/>
            <person name="Woyke T."/>
            <person name="Ryan C.M."/>
            <person name="Banfield J.F."/>
        </authorList>
    </citation>
    <scope>NUCLEOTIDE SEQUENCE [LARGE SCALE GENOMIC DNA]</scope>
    <source>
        <strain evidence="8">CG23_combo_of_CG06-09_8_20_14_all_39_17</strain>
    </source>
</reference>
<dbReference type="PANTHER" id="PTHR30518:SF2">
    <property type="entry name" value="ENDOLYTIC MUREIN TRANSGLYCOSYLASE"/>
    <property type="match status" value="1"/>
</dbReference>
<evidence type="ECO:0000256" key="7">
    <source>
        <dbReference type="HAMAP-Rule" id="MF_02065"/>
    </source>
</evidence>
<keyword evidence="4 7" id="KW-0472">Membrane</keyword>
<gene>
    <name evidence="7" type="primary">mltG</name>
    <name evidence="8" type="ORF">COX37_02200</name>
</gene>
<evidence type="ECO:0000313" key="9">
    <source>
        <dbReference type="Proteomes" id="UP000229976"/>
    </source>
</evidence>
<evidence type="ECO:0000256" key="6">
    <source>
        <dbReference type="ARBA" id="ARBA00023316"/>
    </source>
</evidence>
<dbReference type="Gene3D" id="3.30.1490.480">
    <property type="entry name" value="Endolytic murein transglycosylase"/>
    <property type="match status" value="1"/>
</dbReference>
<sequence length="344" mass="39226">MSLKRELLIIICFVFLSLTLIVSVSFALFEMETKKPFNLQGKEEVFVVEKGEGAKQIAKNLGEKGVIRNDILFILYVLKSGEAGKIKAGKYSLSSAMTISQIAEKLVKGEVMKEKIIILEGWSLRDIERELISKFLVQRTTSLWLEISAENVKSYKEDYEFLKDAPDSATLEGYIFPDTYEVDEGETTKSITRKALDNFDKKLTEDLRKEIKKQNKSIFEIVTMASLLEKEVRTSEDKKIVSGIFWKRISIGQPLQSCATVAYAIGVDKWRYSYEDTRTKSPYNTYLNQGLPIGPISNPGLESIKAAIEPEKSDYWYYLSDTEGKTIFSKTFEEHNIAKAKYLK</sequence>
<organism evidence="8 9">
    <name type="scientific">Candidatus Nealsonbacteria bacterium CG23_combo_of_CG06-09_8_20_14_all_39_17</name>
    <dbReference type="NCBI Taxonomy" id="1974722"/>
    <lineage>
        <taxon>Bacteria</taxon>
        <taxon>Candidatus Nealsoniibacteriota</taxon>
    </lineage>
</organism>
<dbReference type="Proteomes" id="UP000229976">
    <property type="component" value="Unassembled WGS sequence"/>
</dbReference>